<proteinExistence type="predicted"/>
<evidence type="ECO:0000313" key="4">
    <source>
        <dbReference type="EMBL" id="GGW82271.1"/>
    </source>
</evidence>
<evidence type="ECO:0000313" key="5">
    <source>
        <dbReference type="Proteomes" id="UP000631300"/>
    </source>
</evidence>
<dbReference type="InterPro" id="IPR028098">
    <property type="entry name" value="Glyco_trans_4-like_N"/>
</dbReference>
<dbReference type="PANTHER" id="PTHR45947:SF3">
    <property type="entry name" value="SULFOQUINOVOSYL TRANSFERASE SQD2"/>
    <property type="match status" value="1"/>
</dbReference>
<evidence type="ECO:0000259" key="3">
    <source>
        <dbReference type="Pfam" id="PF13579"/>
    </source>
</evidence>
<dbReference type="EMBL" id="BMXP01000003">
    <property type="protein sequence ID" value="GGW82271.1"/>
    <property type="molecule type" value="Genomic_DNA"/>
</dbReference>
<dbReference type="SUPFAM" id="SSF53756">
    <property type="entry name" value="UDP-Glycosyltransferase/glycogen phosphorylase"/>
    <property type="match status" value="1"/>
</dbReference>
<keyword evidence="1" id="KW-0812">Transmembrane</keyword>
<dbReference type="GO" id="GO:0016757">
    <property type="term" value="F:glycosyltransferase activity"/>
    <property type="evidence" value="ECO:0007669"/>
    <property type="project" value="UniProtKB-KW"/>
</dbReference>
<keyword evidence="4" id="KW-0808">Transferase</keyword>
<feature type="domain" description="Glycosyltransferase subfamily 4-like N-terminal" evidence="3">
    <location>
        <begin position="15"/>
        <end position="180"/>
    </location>
</feature>
<protein>
    <submittedName>
        <fullName evidence="4">Mannosyltransferase</fullName>
    </submittedName>
</protein>
<dbReference type="Pfam" id="PF13579">
    <property type="entry name" value="Glyco_trans_4_4"/>
    <property type="match status" value="1"/>
</dbReference>
<keyword evidence="4" id="KW-0328">Glycosyltransferase</keyword>
<evidence type="ECO:0000256" key="1">
    <source>
        <dbReference type="SAM" id="Phobius"/>
    </source>
</evidence>
<dbReference type="Gene3D" id="3.40.50.2000">
    <property type="entry name" value="Glycogen Phosphorylase B"/>
    <property type="match status" value="2"/>
</dbReference>
<dbReference type="Pfam" id="PF00534">
    <property type="entry name" value="Glycos_transf_1"/>
    <property type="match status" value="1"/>
</dbReference>
<name>A0A918JJ90_9ALTE</name>
<gene>
    <name evidence="4" type="primary">mtfC</name>
    <name evidence="4" type="ORF">GCM10007391_14120</name>
</gene>
<keyword evidence="5" id="KW-1185">Reference proteome</keyword>
<sequence length="374" mass="42249">MNVLHIGKYFSPFKGGIENMMLALMRAQQQSGLNVSAAVHQHEASTGYAEQEVAQCRIYRIPIQMVLLFVPVALTAYFYLRRIIRHEAPDILHCHMPNVTCFWLLFMPAARKLPWVVHWHSDVMGERPHGGIKLLYPVYRLFERALLKRAQSIVVTSQNYLASSEPLQAFRNKCTVVPLGLDDKALAARMSHKNNLQLLCVGRLTYYKGHRYLIEAIQKCDNHVMLTIVGSGEENARLENQVQQHALDAQVRFLSGLSDEALEQELIDCDALVLPSIERTEAFGLVLLEAMRAGKACICTDVPGSGMSEVVVHNHTGLVVKRSDASSLTLAINQLQNNRDLCQRLGSEGRARFVERFEITQVEQQMREVYKAIL</sequence>
<reference evidence="4" key="2">
    <citation type="submission" date="2020-09" db="EMBL/GenBank/DDBJ databases">
        <authorList>
            <person name="Sun Q."/>
            <person name="Kim S."/>
        </authorList>
    </citation>
    <scope>NUCLEOTIDE SEQUENCE</scope>
    <source>
        <strain evidence="4">KCTC 22164</strain>
    </source>
</reference>
<dbReference type="InterPro" id="IPR001296">
    <property type="entry name" value="Glyco_trans_1"/>
</dbReference>
<reference evidence="4" key="1">
    <citation type="journal article" date="2014" name="Int. J. Syst. Evol. Microbiol.">
        <title>Complete genome sequence of Corynebacterium casei LMG S-19264T (=DSM 44701T), isolated from a smear-ripened cheese.</title>
        <authorList>
            <consortium name="US DOE Joint Genome Institute (JGI-PGF)"/>
            <person name="Walter F."/>
            <person name="Albersmeier A."/>
            <person name="Kalinowski J."/>
            <person name="Ruckert C."/>
        </authorList>
    </citation>
    <scope>NUCLEOTIDE SEQUENCE</scope>
    <source>
        <strain evidence="4">KCTC 22164</strain>
    </source>
</reference>
<dbReference type="InterPro" id="IPR050194">
    <property type="entry name" value="Glycosyltransferase_grp1"/>
</dbReference>
<dbReference type="PANTHER" id="PTHR45947">
    <property type="entry name" value="SULFOQUINOVOSYL TRANSFERASE SQD2"/>
    <property type="match status" value="1"/>
</dbReference>
<feature type="transmembrane region" description="Helical" evidence="1">
    <location>
        <begin position="61"/>
        <end position="80"/>
    </location>
</feature>
<dbReference type="AlphaFoldDB" id="A0A918JJ90"/>
<dbReference type="RefSeq" id="WP_189404809.1">
    <property type="nucleotide sequence ID" value="NZ_BMXP01000003.1"/>
</dbReference>
<comment type="caution">
    <text evidence="4">The sequence shown here is derived from an EMBL/GenBank/DDBJ whole genome shotgun (WGS) entry which is preliminary data.</text>
</comment>
<dbReference type="Proteomes" id="UP000631300">
    <property type="component" value="Unassembled WGS sequence"/>
</dbReference>
<accession>A0A918JJ90</accession>
<evidence type="ECO:0000259" key="2">
    <source>
        <dbReference type="Pfam" id="PF00534"/>
    </source>
</evidence>
<keyword evidence="1" id="KW-0472">Membrane</keyword>
<organism evidence="4 5">
    <name type="scientific">Alteromonas halophila</name>
    <dbReference type="NCBI Taxonomy" id="516698"/>
    <lineage>
        <taxon>Bacteria</taxon>
        <taxon>Pseudomonadati</taxon>
        <taxon>Pseudomonadota</taxon>
        <taxon>Gammaproteobacteria</taxon>
        <taxon>Alteromonadales</taxon>
        <taxon>Alteromonadaceae</taxon>
        <taxon>Alteromonas/Salinimonas group</taxon>
        <taxon>Alteromonas</taxon>
    </lineage>
</organism>
<keyword evidence="1" id="KW-1133">Transmembrane helix</keyword>
<feature type="domain" description="Glycosyl transferase family 1" evidence="2">
    <location>
        <begin position="193"/>
        <end position="351"/>
    </location>
</feature>